<feature type="region of interest" description="Disordered" evidence="2">
    <location>
        <begin position="1"/>
        <end position="32"/>
    </location>
</feature>
<dbReference type="GO" id="GO:0008270">
    <property type="term" value="F:zinc ion binding"/>
    <property type="evidence" value="ECO:0007669"/>
    <property type="project" value="UniProtKB-KW"/>
</dbReference>
<evidence type="ECO:0000256" key="1">
    <source>
        <dbReference type="PROSITE-ProRule" id="PRU00723"/>
    </source>
</evidence>
<accession>A0A7D7F8A1</accession>
<feature type="zinc finger region" description="C3H1-type" evidence="1">
    <location>
        <begin position="43"/>
        <end position="69"/>
    </location>
</feature>
<feature type="region of interest" description="Disordered" evidence="2">
    <location>
        <begin position="112"/>
        <end position="179"/>
    </location>
</feature>
<organism evidence="4">
    <name type="scientific">Blattodean arli-related virus OKIAV101</name>
    <dbReference type="NCBI Taxonomy" id="2746351"/>
    <lineage>
        <taxon>Viruses</taxon>
        <taxon>Riboviria</taxon>
        <taxon>Orthornavirae</taxon>
        <taxon>Negarnaviricota</taxon>
        <taxon>Haploviricotina</taxon>
        <taxon>Monjiviricetes</taxon>
        <taxon>Mononegavirales</taxon>
        <taxon>Lispiviridae</taxon>
        <taxon>Coroavirus</taxon>
        <taxon>Coroavirus germense</taxon>
    </lineage>
</organism>
<dbReference type="PROSITE" id="PS50103">
    <property type="entry name" value="ZF_C3H1"/>
    <property type="match status" value="1"/>
</dbReference>
<keyword evidence="1" id="KW-0479">Metal-binding</keyword>
<feature type="compositionally biased region" description="Pro residues" evidence="2">
    <location>
        <begin position="161"/>
        <end position="173"/>
    </location>
</feature>
<feature type="region of interest" description="Disordered" evidence="2">
    <location>
        <begin position="191"/>
        <end position="224"/>
    </location>
</feature>
<protein>
    <recommendedName>
        <fullName evidence="3">C3H1-type domain-containing protein</fullName>
    </recommendedName>
</protein>
<name>A0A7D7F8A1_9MONO</name>
<keyword evidence="1" id="KW-0862">Zinc</keyword>
<reference evidence="4" key="2">
    <citation type="submission" date="2020-03" db="EMBL/GenBank/DDBJ databases">
        <authorList>
            <person name="Kafer S."/>
            <person name="Paraskevopoulou S."/>
            <person name="Zirkel F."/>
            <person name="Wieseke N."/>
            <person name="Donath A."/>
            <person name="Petersen M."/>
            <person name="Jones T.C."/>
            <person name="Liu S."/>
            <person name="Zhou X."/>
            <person name="Middendorf M."/>
            <person name="Junglen S."/>
            <person name="Misof B."/>
            <person name="Drosten C."/>
        </authorList>
    </citation>
    <scope>NUCLEOTIDE SEQUENCE</scope>
    <source>
        <strain evidence="4">OKIAV101</strain>
    </source>
</reference>
<dbReference type="EMBL" id="MT153397">
    <property type="protein sequence ID" value="QMP82175.1"/>
    <property type="molecule type" value="Viral_cRNA"/>
</dbReference>
<dbReference type="InterPro" id="IPR000571">
    <property type="entry name" value="Znf_CCCH"/>
</dbReference>
<evidence type="ECO:0000313" key="4">
    <source>
        <dbReference type="EMBL" id="QMP82175.1"/>
    </source>
</evidence>
<evidence type="ECO:0000256" key="2">
    <source>
        <dbReference type="SAM" id="MobiDB-lite"/>
    </source>
</evidence>
<feature type="domain" description="C3H1-type" evidence="3">
    <location>
        <begin position="43"/>
        <end position="69"/>
    </location>
</feature>
<proteinExistence type="predicted"/>
<evidence type="ECO:0000259" key="3">
    <source>
        <dbReference type="PROSITE" id="PS50103"/>
    </source>
</evidence>
<reference evidence="4" key="1">
    <citation type="journal article" date="2019" name="PLoS Pathog.">
        <title>Re-assessing the diversity of negative strand RNA viruses in insects.</title>
        <authorList>
            <person name="Kafer S."/>
            <person name="Paraskevopoulou S."/>
            <person name="Zirkel F."/>
            <person name="Wieseke N."/>
            <person name="Donath A."/>
            <person name="Petersen M."/>
            <person name="Jones T.C."/>
            <person name="Liu S."/>
            <person name="Zhou X."/>
            <person name="Middendorf M."/>
            <person name="Junglen S."/>
            <person name="Misof B."/>
            <person name="Drosten C."/>
        </authorList>
    </citation>
    <scope>NUCLEOTIDE SEQUENCE</scope>
    <source>
        <strain evidence="4">OKIAV101</strain>
    </source>
</reference>
<keyword evidence="1" id="KW-0863">Zinc-finger</keyword>
<feature type="compositionally biased region" description="Low complexity" evidence="2">
    <location>
        <begin position="130"/>
        <end position="160"/>
    </location>
</feature>
<sequence length="224" mass="25438">MSHQSRSPHRGDGGSARGGRAPRGQGRGGLTQMPTDLREALDRAHNTPCTDYLTGCPRGYRCQYLHQYELFNDALQAISTDILIGMNYEMLQNQRVIINLLRTLTTPGEVLSEEQLRQERGRDTRRRASITRSRSSVSRSRASSRSSTPERSQVYRQPIIQPQPPWTAPPQYPPEWYQPVQGPISYAQYIQPTEGYTQSESVPQHSQASLYTEESTLNPPHFPR</sequence>
<feature type="compositionally biased region" description="Polar residues" evidence="2">
    <location>
        <begin position="191"/>
        <end position="218"/>
    </location>
</feature>